<organism evidence="1 2">
    <name type="scientific">Portunus trituberculatus</name>
    <name type="common">Swimming crab</name>
    <name type="synonym">Neptunus trituberculatus</name>
    <dbReference type="NCBI Taxonomy" id="210409"/>
    <lineage>
        <taxon>Eukaryota</taxon>
        <taxon>Metazoa</taxon>
        <taxon>Ecdysozoa</taxon>
        <taxon>Arthropoda</taxon>
        <taxon>Crustacea</taxon>
        <taxon>Multicrustacea</taxon>
        <taxon>Malacostraca</taxon>
        <taxon>Eumalacostraca</taxon>
        <taxon>Eucarida</taxon>
        <taxon>Decapoda</taxon>
        <taxon>Pleocyemata</taxon>
        <taxon>Brachyura</taxon>
        <taxon>Eubrachyura</taxon>
        <taxon>Portunoidea</taxon>
        <taxon>Portunidae</taxon>
        <taxon>Portuninae</taxon>
        <taxon>Portunus</taxon>
    </lineage>
</organism>
<gene>
    <name evidence="1" type="ORF">E2C01_005869</name>
</gene>
<accession>A0A5B7CUK5</accession>
<sequence>MSRFPSSSRGLTCPRIPGLNFHMVRRWLNSFPSVQTARTRWGLARVTLEVYDSTTGGNPTIRMEVKLKLTEITMRQDEIFNNKS</sequence>
<evidence type="ECO:0000313" key="2">
    <source>
        <dbReference type="Proteomes" id="UP000324222"/>
    </source>
</evidence>
<keyword evidence="2" id="KW-1185">Reference proteome</keyword>
<reference evidence="1 2" key="1">
    <citation type="submission" date="2019-05" db="EMBL/GenBank/DDBJ databases">
        <title>Another draft genome of Portunus trituberculatus and its Hox gene families provides insights of decapod evolution.</title>
        <authorList>
            <person name="Jeong J.-H."/>
            <person name="Song I."/>
            <person name="Kim S."/>
            <person name="Choi T."/>
            <person name="Kim D."/>
            <person name="Ryu S."/>
            <person name="Kim W."/>
        </authorList>
    </citation>
    <scope>NUCLEOTIDE SEQUENCE [LARGE SCALE GENOMIC DNA]</scope>
    <source>
        <tissue evidence="1">Muscle</tissue>
    </source>
</reference>
<proteinExistence type="predicted"/>
<evidence type="ECO:0000313" key="1">
    <source>
        <dbReference type="EMBL" id="MPC13149.1"/>
    </source>
</evidence>
<name>A0A5B7CUK5_PORTR</name>
<dbReference type="Proteomes" id="UP000324222">
    <property type="component" value="Unassembled WGS sequence"/>
</dbReference>
<comment type="caution">
    <text evidence="1">The sequence shown here is derived from an EMBL/GenBank/DDBJ whole genome shotgun (WGS) entry which is preliminary data.</text>
</comment>
<protein>
    <submittedName>
        <fullName evidence="1">Uncharacterized protein</fullName>
    </submittedName>
</protein>
<dbReference type="EMBL" id="VSRR010000261">
    <property type="protein sequence ID" value="MPC13149.1"/>
    <property type="molecule type" value="Genomic_DNA"/>
</dbReference>
<dbReference type="AlphaFoldDB" id="A0A5B7CUK5"/>